<protein>
    <submittedName>
        <fullName evidence="3">Uncharacterized protein</fullName>
    </submittedName>
</protein>
<dbReference type="SMART" id="SM00175">
    <property type="entry name" value="RAB"/>
    <property type="match status" value="1"/>
</dbReference>
<dbReference type="PANTHER" id="PTHR47977">
    <property type="entry name" value="RAS-RELATED PROTEIN RAB"/>
    <property type="match status" value="1"/>
</dbReference>
<dbReference type="PROSITE" id="PS51421">
    <property type="entry name" value="RAS"/>
    <property type="match status" value="1"/>
</dbReference>
<keyword evidence="4" id="KW-1185">Reference proteome</keyword>
<evidence type="ECO:0000256" key="2">
    <source>
        <dbReference type="ARBA" id="ARBA00023134"/>
    </source>
</evidence>
<evidence type="ECO:0000313" key="4">
    <source>
        <dbReference type="Proteomes" id="UP000748531"/>
    </source>
</evidence>
<dbReference type="PROSITE" id="PS51419">
    <property type="entry name" value="RAB"/>
    <property type="match status" value="1"/>
</dbReference>
<dbReference type="GO" id="GO:0005525">
    <property type="term" value="F:GTP binding"/>
    <property type="evidence" value="ECO:0007669"/>
    <property type="project" value="UniProtKB-KW"/>
</dbReference>
<dbReference type="InterPro" id="IPR027417">
    <property type="entry name" value="P-loop_NTPase"/>
</dbReference>
<accession>A0A8J4SEP2</accession>
<dbReference type="AlphaFoldDB" id="A0A8J4SEP2"/>
<dbReference type="OrthoDB" id="6243636at2759"/>
<evidence type="ECO:0000313" key="3">
    <source>
        <dbReference type="EMBL" id="KAF5394203.1"/>
    </source>
</evidence>
<comment type="caution">
    <text evidence="3">The sequence shown here is derived from an EMBL/GenBank/DDBJ whole genome shotgun (WGS) entry which is preliminary data.</text>
</comment>
<dbReference type="Gene3D" id="3.40.50.300">
    <property type="entry name" value="P-loop containing nucleotide triphosphate hydrolases"/>
    <property type="match status" value="1"/>
</dbReference>
<dbReference type="Pfam" id="PF00071">
    <property type="entry name" value="Ras"/>
    <property type="match status" value="1"/>
</dbReference>
<dbReference type="SUPFAM" id="SSF52540">
    <property type="entry name" value="P-loop containing nucleoside triphosphate hydrolases"/>
    <property type="match status" value="1"/>
</dbReference>
<reference evidence="3" key="1">
    <citation type="submission" date="2019-05" db="EMBL/GenBank/DDBJ databases">
        <title>Annotation for the trematode Paragonimus heterotremus.</title>
        <authorList>
            <person name="Choi Y.-J."/>
        </authorList>
    </citation>
    <scope>NUCLEOTIDE SEQUENCE</scope>
    <source>
        <strain evidence="3">LC</strain>
    </source>
</reference>
<dbReference type="InterPro" id="IPR001806">
    <property type="entry name" value="Small_GTPase"/>
</dbReference>
<dbReference type="EMBL" id="LUCH01019828">
    <property type="protein sequence ID" value="KAF5394203.1"/>
    <property type="molecule type" value="Genomic_DNA"/>
</dbReference>
<dbReference type="SMART" id="SM00173">
    <property type="entry name" value="RAS"/>
    <property type="match status" value="1"/>
</dbReference>
<name>A0A8J4SEP2_9TREM</name>
<proteinExistence type="predicted"/>
<sequence>RNLSVSSSVPRRTNSFFSGRYSFFKTFDAAPNYSQSGLIHRAASFFQTVKESSNGNKVPVIIVGNKIDLRSDTESPLYVSTEMGIKLAESYKALFIETSVCTAMNVDEAVRQLACQMKLDEDIQVATVQLTEKPITPVRTCCKF</sequence>
<keyword evidence="1" id="KW-0547">Nucleotide-binding</keyword>
<keyword evidence="2" id="KW-0342">GTP-binding</keyword>
<dbReference type="GO" id="GO:0003924">
    <property type="term" value="F:GTPase activity"/>
    <property type="evidence" value="ECO:0007669"/>
    <property type="project" value="InterPro"/>
</dbReference>
<evidence type="ECO:0000256" key="1">
    <source>
        <dbReference type="ARBA" id="ARBA00022741"/>
    </source>
</evidence>
<dbReference type="Proteomes" id="UP000748531">
    <property type="component" value="Unassembled WGS sequence"/>
</dbReference>
<organism evidence="3 4">
    <name type="scientific">Paragonimus heterotremus</name>
    <dbReference type="NCBI Taxonomy" id="100268"/>
    <lineage>
        <taxon>Eukaryota</taxon>
        <taxon>Metazoa</taxon>
        <taxon>Spiralia</taxon>
        <taxon>Lophotrochozoa</taxon>
        <taxon>Platyhelminthes</taxon>
        <taxon>Trematoda</taxon>
        <taxon>Digenea</taxon>
        <taxon>Plagiorchiida</taxon>
        <taxon>Troglotremata</taxon>
        <taxon>Troglotrematidae</taxon>
        <taxon>Paragonimus</taxon>
    </lineage>
</organism>
<dbReference type="PRINTS" id="PR00449">
    <property type="entry name" value="RASTRNSFRMNG"/>
</dbReference>
<dbReference type="InterPro" id="IPR050227">
    <property type="entry name" value="Rab"/>
</dbReference>
<gene>
    <name evidence="3" type="ORF">PHET_12047</name>
</gene>
<feature type="non-terminal residue" evidence="3">
    <location>
        <position position="1"/>
    </location>
</feature>